<proteinExistence type="predicted"/>
<protein>
    <submittedName>
        <fullName evidence="1">Uncharacterized protein</fullName>
    </submittedName>
</protein>
<name>A0A2C6BRZ8_FUSNP</name>
<dbReference type="EMBL" id="NIRN01000001">
    <property type="protein sequence ID" value="PHI06615.1"/>
    <property type="molecule type" value="Genomic_DNA"/>
</dbReference>
<gene>
    <name evidence="1" type="ORF">CBG54_05990</name>
</gene>
<evidence type="ECO:0000313" key="2">
    <source>
        <dbReference type="Proteomes" id="UP000224182"/>
    </source>
</evidence>
<reference evidence="1 2" key="1">
    <citation type="submission" date="2017-06" db="EMBL/GenBank/DDBJ databases">
        <title>Draft genome sequence of Fusobacterium nucleatum subsp. polymorphum KCOM 1271 (=ChDC F305).</title>
        <authorList>
            <person name="Kook J.-K."/>
            <person name="Park S.-N."/>
            <person name="Lim Y.K."/>
            <person name="Roh H."/>
        </authorList>
    </citation>
    <scope>NUCLEOTIDE SEQUENCE [LARGE SCALE GENOMIC DNA]</scope>
    <source>
        <strain evidence="2">KCOM 1271 (ChDC F305)</strain>
    </source>
</reference>
<sequence length="92" mass="11094">MFLILKYGMGKYIVEIKKNTKKEKILCYEFDEENFEDIIKVINSFKNDIRYELIYKPYSISEEDIINVFLSSENISEKMKNKIKLYFNIEGD</sequence>
<comment type="caution">
    <text evidence="1">The sequence shown here is derived from an EMBL/GenBank/DDBJ whole genome shotgun (WGS) entry which is preliminary data.</text>
</comment>
<organism evidence="1 2">
    <name type="scientific">Fusobacterium nucleatum subsp. polymorphum</name>
    <name type="common">Fusobacterium polymorphum</name>
    <dbReference type="NCBI Taxonomy" id="76857"/>
    <lineage>
        <taxon>Bacteria</taxon>
        <taxon>Fusobacteriati</taxon>
        <taxon>Fusobacteriota</taxon>
        <taxon>Fusobacteriia</taxon>
        <taxon>Fusobacteriales</taxon>
        <taxon>Fusobacteriaceae</taxon>
        <taxon>Fusobacterium</taxon>
    </lineage>
</organism>
<accession>A0A2C6BRZ8</accession>
<dbReference type="RefSeq" id="WP_098974356.1">
    <property type="nucleotide sequence ID" value="NZ_CP077115.1"/>
</dbReference>
<dbReference type="AlphaFoldDB" id="A0A2C6BRZ8"/>
<evidence type="ECO:0000313" key="1">
    <source>
        <dbReference type="EMBL" id="PHI06615.1"/>
    </source>
</evidence>
<dbReference type="Proteomes" id="UP000224182">
    <property type="component" value="Unassembled WGS sequence"/>
</dbReference>